<keyword evidence="2" id="KW-0812">Transmembrane</keyword>
<evidence type="ECO:0000256" key="2">
    <source>
        <dbReference type="SAM" id="Phobius"/>
    </source>
</evidence>
<accession>A0ABX3UGZ3</accession>
<gene>
    <name evidence="3" type="ORF">B2M27_09885</name>
</gene>
<dbReference type="Proteomes" id="UP000192521">
    <property type="component" value="Unassembled WGS sequence"/>
</dbReference>
<keyword evidence="2" id="KW-1133">Transmembrane helix</keyword>
<evidence type="ECO:0000313" key="4">
    <source>
        <dbReference type="Proteomes" id="UP000192521"/>
    </source>
</evidence>
<protein>
    <submittedName>
        <fullName evidence="3">Uncharacterized protein</fullName>
    </submittedName>
</protein>
<feature type="region of interest" description="Disordered" evidence="1">
    <location>
        <begin position="58"/>
        <end position="86"/>
    </location>
</feature>
<reference evidence="3 4" key="1">
    <citation type="submission" date="2017-02" db="EMBL/GenBank/DDBJ databases">
        <title>Draft genome sequence of a Kluyvera intermedia isolate from a patient with a pancreatic abscess.</title>
        <authorList>
            <person name="Thele R."/>
        </authorList>
    </citation>
    <scope>NUCLEOTIDE SEQUENCE [LARGE SCALE GENOMIC DNA]</scope>
    <source>
        <strain evidence="3 4">FOSA7093</strain>
    </source>
</reference>
<comment type="caution">
    <text evidence="3">The sequence shown here is derived from an EMBL/GenBank/DDBJ whole genome shotgun (WGS) entry which is preliminary data.</text>
</comment>
<feature type="compositionally biased region" description="Basic and acidic residues" evidence="1">
    <location>
        <begin position="76"/>
        <end position="86"/>
    </location>
</feature>
<dbReference type="EMBL" id="MWPR01000011">
    <property type="protein sequence ID" value="ORJ50574.1"/>
    <property type="molecule type" value="Genomic_DNA"/>
</dbReference>
<evidence type="ECO:0000313" key="3">
    <source>
        <dbReference type="EMBL" id="ORJ50574.1"/>
    </source>
</evidence>
<sequence length="86" mass="9316">MGTLEAIIGGIITLALLLFGAHRVGKSQGRAEAQADAKEQVAAATTVATKRRIEATKEASDVQQIVNHMSDDDVDRELRDNWTRKG</sequence>
<name>A0ABX3UGZ3_KLUIN</name>
<organism evidence="3 4">
    <name type="scientific">Kluyvera intermedia</name>
    <name type="common">Enterobacter intermedius</name>
    <dbReference type="NCBI Taxonomy" id="61648"/>
    <lineage>
        <taxon>Bacteria</taxon>
        <taxon>Pseudomonadati</taxon>
        <taxon>Pseudomonadota</taxon>
        <taxon>Gammaproteobacteria</taxon>
        <taxon>Enterobacterales</taxon>
        <taxon>Enterobacteriaceae</taxon>
        <taxon>Kluyvera</taxon>
    </lineage>
</organism>
<evidence type="ECO:0000256" key="1">
    <source>
        <dbReference type="SAM" id="MobiDB-lite"/>
    </source>
</evidence>
<keyword evidence="2" id="KW-0472">Membrane</keyword>
<dbReference type="RefSeq" id="WP_085006050.1">
    <property type="nucleotide sequence ID" value="NZ_MWPR01000011.1"/>
</dbReference>
<feature type="transmembrane region" description="Helical" evidence="2">
    <location>
        <begin position="6"/>
        <end position="24"/>
    </location>
</feature>
<proteinExistence type="predicted"/>
<keyword evidence="4" id="KW-1185">Reference proteome</keyword>